<dbReference type="EMBL" id="RSCE01000004">
    <property type="protein sequence ID" value="RSH83308.1"/>
    <property type="molecule type" value="Genomic_DNA"/>
</dbReference>
<feature type="region of interest" description="Disordered" evidence="1">
    <location>
        <begin position="52"/>
        <end position="151"/>
    </location>
</feature>
<feature type="region of interest" description="Disordered" evidence="1">
    <location>
        <begin position="167"/>
        <end position="284"/>
    </location>
</feature>
<dbReference type="OrthoDB" id="2596840at2759"/>
<protein>
    <submittedName>
        <fullName evidence="2">Uncharacterized protein</fullName>
    </submittedName>
</protein>
<name>A0A427XWQ5_9TREE</name>
<evidence type="ECO:0000313" key="3">
    <source>
        <dbReference type="Proteomes" id="UP000279236"/>
    </source>
</evidence>
<feature type="compositionally biased region" description="Low complexity" evidence="1">
    <location>
        <begin position="264"/>
        <end position="277"/>
    </location>
</feature>
<dbReference type="RefSeq" id="XP_028477260.1">
    <property type="nucleotide sequence ID" value="XM_028622368.1"/>
</dbReference>
<dbReference type="Proteomes" id="UP000279236">
    <property type="component" value="Unassembled WGS sequence"/>
</dbReference>
<evidence type="ECO:0000313" key="2">
    <source>
        <dbReference type="EMBL" id="RSH83308.1"/>
    </source>
</evidence>
<organism evidence="2 3">
    <name type="scientific">Apiotrichum porosum</name>
    <dbReference type="NCBI Taxonomy" id="105984"/>
    <lineage>
        <taxon>Eukaryota</taxon>
        <taxon>Fungi</taxon>
        <taxon>Dikarya</taxon>
        <taxon>Basidiomycota</taxon>
        <taxon>Agaricomycotina</taxon>
        <taxon>Tremellomycetes</taxon>
        <taxon>Trichosporonales</taxon>
        <taxon>Trichosporonaceae</taxon>
        <taxon>Apiotrichum</taxon>
    </lineage>
</organism>
<reference evidence="2 3" key="1">
    <citation type="submission" date="2018-11" db="EMBL/GenBank/DDBJ databases">
        <title>Genome sequence of Apiotrichum porosum DSM 27194.</title>
        <authorList>
            <person name="Aliyu H."/>
            <person name="Gorte O."/>
            <person name="Ochsenreither K."/>
        </authorList>
    </citation>
    <scope>NUCLEOTIDE SEQUENCE [LARGE SCALE GENOMIC DNA]</scope>
    <source>
        <strain evidence="2 3">DSM 27194</strain>
    </source>
</reference>
<proteinExistence type="predicted"/>
<feature type="compositionally biased region" description="Basic and acidic residues" evidence="1">
    <location>
        <begin position="95"/>
        <end position="105"/>
    </location>
</feature>
<dbReference type="AlphaFoldDB" id="A0A427XWQ5"/>
<dbReference type="GeneID" id="39591527"/>
<evidence type="ECO:0000256" key="1">
    <source>
        <dbReference type="SAM" id="MobiDB-lite"/>
    </source>
</evidence>
<feature type="region of interest" description="Disordered" evidence="1">
    <location>
        <begin position="349"/>
        <end position="378"/>
    </location>
</feature>
<keyword evidence="3" id="KW-1185">Reference proteome</keyword>
<feature type="compositionally biased region" description="Polar residues" evidence="1">
    <location>
        <begin position="59"/>
        <end position="79"/>
    </location>
</feature>
<feature type="compositionally biased region" description="Basic and acidic residues" evidence="1">
    <location>
        <begin position="113"/>
        <end position="135"/>
    </location>
</feature>
<comment type="caution">
    <text evidence="2">The sequence shown here is derived from an EMBL/GenBank/DDBJ whole genome shotgun (WGS) entry which is preliminary data.</text>
</comment>
<gene>
    <name evidence="2" type="ORF">EHS24_006984</name>
</gene>
<accession>A0A427XWQ5</accession>
<feature type="compositionally biased region" description="Pro residues" evidence="1">
    <location>
        <begin position="137"/>
        <end position="147"/>
    </location>
</feature>
<feature type="compositionally biased region" description="Low complexity" evidence="1">
    <location>
        <begin position="243"/>
        <end position="254"/>
    </location>
</feature>
<sequence>MPHPIPIFVGATLAVIGSGYAFKKFVYDPHLAPLIDALIAQHRENRRQRHGYEAVPVPVQSSPEHQRQAPSSGRSTALDQRSPRHRRPAEMYELDDARVVGDEKSFMPPPRPRCPDGRMRSFDDHPVPAPHRNDTPRSPPSPPPMAQPVPHRVISVPPIQLINVHTPSSPEAAEVTPTTARPNMPSLQAPDLAERAEQLQPSAQAETREDEAAVASPSRRSSRSTVILDHSGLTSPAPGSYTSSPVSSSMVSSPARQRSPTLASISSPTFGSISSTSAAPTVSDDLEVISVSGTTTSYVDAETYTPRSPLSPSTPLSRAMSPPITVDIPALSLENLAVLSMPALPAVATAPSVSSWGEDEHWRSDSEWDALSDAGVAP</sequence>